<evidence type="ECO:0000313" key="3">
    <source>
        <dbReference type="Proteomes" id="UP000257109"/>
    </source>
</evidence>
<keyword evidence="3" id="KW-1185">Reference proteome</keyword>
<feature type="transmembrane region" description="Helical" evidence="1">
    <location>
        <begin position="33"/>
        <end position="54"/>
    </location>
</feature>
<sequence length="133" mass="15093">FKIASFVYHLPSIFKHVNLYKTNFEKAYDRVDWGFLCFTLFESGFSLPIINLIMNCTSALTLSQNGTMRFLTISLLLGDIFLGTLCVPIFVDSREGLRESVIACDNFQIKALSITPLICTRFFVVYQGNNILS</sequence>
<keyword evidence="1" id="KW-0472">Membrane</keyword>
<gene>
    <name evidence="2" type="ORF">CR513_59977</name>
</gene>
<protein>
    <submittedName>
        <fullName evidence="2">Uncharacterized protein</fullName>
    </submittedName>
</protein>
<dbReference type="EMBL" id="QJKJ01015926">
    <property type="protein sequence ID" value="RDX61763.1"/>
    <property type="molecule type" value="Genomic_DNA"/>
</dbReference>
<keyword evidence="1" id="KW-1133">Transmembrane helix</keyword>
<proteinExistence type="predicted"/>
<evidence type="ECO:0000313" key="2">
    <source>
        <dbReference type="EMBL" id="RDX61763.1"/>
    </source>
</evidence>
<feature type="non-terminal residue" evidence="2">
    <location>
        <position position="133"/>
    </location>
</feature>
<accession>A0A371E6Y2</accession>
<organism evidence="2 3">
    <name type="scientific">Mucuna pruriens</name>
    <name type="common">Velvet bean</name>
    <name type="synonym">Dolichos pruriens</name>
    <dbReference type="NCBI Taxonomy" id="157652"/>
    <lineage>
        <taxon>Eukaryota</taxon>
        <taxon>Viridiplantae</taxon>
        <taxon>Streptophyta</taxon>
        <taxon>Embryophyta</taxon>
        <taxon>Tracheophyta</taxon>
        <taxon>Spermatophyta</taxon>
        <taxon>Magnoliopsida</taxon>
        <taxon>eudicotyledons</taxon>
        <taxon>Gunneridae</taxon>
        <taxon>Pentapetalae</taxon>
        <taxon>rosids</taxon>
        <taxon>fabids</taxon>
        <taxon>Fabales</taxon>
        <taxon>Fabaceae</taxon>
        <taxon>Papilionoideae</taxon>
        <taxon>50 kb inversion clade</taxon>
        <taxon>NPAAA clade</taxon>
        <taxon>indigoferoid/millettioid clade</taxon>
        <taxon>Phaseoleae</taxon>
        <taxon>Mucuna</taxon>
    </lineage>
</organism>
<feature type="transmembrane region" description="Helical" evidence="1">
    <location>
        <begin position="66"/>
        <end position="91"/>
    </location>
</feature>
<evidence type="ECO:0000256" key="1">
    <source>
        <dbReference type="SAM" id="Phobius"/>
    </source>
</evidence>
<keyword evidence="1" id="KW-0812">Transmembrane</keyword>
<dbReference type="Proteomes" id="UP000257109">
    <property type="component" value="Unassembled WGS sequence"/>
</dbReference>
<dbReference type="AlphaFoldDB" id="A0A371E6Y2"/>
<reference evidence="2" key="1">
    <citation type="submission" date="2018-05" db="EMBL/GenBank/DDBJ databases">
        <title>Draft genome of Mucuna pruriens seed.</title>
        <authorList>
            <person name="Nnadi N.E."/>
            <person name="Vos R."/>
            <person name="Hasami M.H."/>
            <person name="Devisetty U.K."/>
            <person name="Aguiy J.C."/>
        </authorList>
    </citation>
    <scope>NUCLEOTIDE SEQUENCE [LARGE SCALE GENOMIC DNA]</scope>
    <source>
        <strain evidence="2">JCA_2017</strain>
    </source>
</reference>
<comment type="caution">
    <text evidence="2">The sequence shown here is derived from an EMBL/GenBank/DDBJ whole genome shotgun (WGS) entry which is preliminary data.</text>
</comment>
<name>A0A371E6Y2_MUCPR</name>
<feature type="non-terminal residue" evidence="2">
    <location>
        <position position="1"/>
    </location>
</feature>